<dbReference type="EMBL" id="JACIFP010000001">
    <property type="protein sequence ID" value="MBB4137644.1"/>
    <property type="molecule type" value="Genomic_DNA"/>
</dbReference>
<dbReference type="InterPro" id="IPR036689">
    <property type="entry name" value="ESAT-6-like_sf"/>
</dbReference>
<comment type="caution">
    <text evidence="2">The sequence shown here is derived from an EMBL/GenBank/DDBJ whole genome shotgun (WGS) entry which is preliminary data.</text>
</comment>
<organism evidence="2 3">
    <name type="scientific">Gordonia humi</name>
    <dbReference type="NCBI Taxonomy" id="686429"/>
    <lineage>
        <taxon>Bacteria</taxon>
        <taxon>Bacillati</taxon>
        <taxon>Actinomycetota</taxon>
        <taxon>Actinomycetes</taxon>
        <taxon>Mycobacteriales</taxon>
        <taxon>Gordoniaceae</taxon>
        <taxon>Gordonia</taxon>
    </lineage>
</organism>
<evidence type="ECO:0000313" key="2">
    <source>
        <dbReference type="EMBL" id="MBB4137644.1"/>
    </source>
</evidence>
<protein>
    <recommendedName>
        <fullName evidence="1">ESAT-6-like protein</fullName>
    </recommendedName>
</protein>
<dbReference type="Proteomes" id="UP000551501">
    <property type="component" value="Unassembled WGS sequence"/>
</dbReference>
<dbReference type="AlphaFoldDB" id="A0A840F4T5"/>
<keyword evidence="3" id="KW-1185">Reference proteome</keyword>
<proteinExistence type="inferred from homology"/>
<evidence type="ECO:0000256" key="1">
    <source>
        <dbReference type="RuleBase" id="RU362001"/>
    </source>
</evidence>
<comment type="similarity">
    <text evidence="1">Belongs to the WXG100 family.</text>
</comment>
<dbReference type="InterPro" id="IPR010310">
    <property type="entry name" value="T7SS_ESAT-6-like"/>
</dbReference>
<dbReference type="NCBIfam" id="TIGR03930">
    <property type="entry name" value="WXG100_ESAT6"/>
    <property type="match status" value="1"/>
</dbReference>
<evidence type="ECO:0000313" key="3">
    <source>
        <dbReference type="Proteomes" id="UP000551501"/>
    </source>
</evidence>
<dbReference type="Gene3D" id="1.10.287.1060">
    <property type="entry name" value="ESAT-6-like"/>
    <property type="match status" value="1"/>
</dbReference>
<sequence>MIRYNFASLDTLSGDLRGQFQRLEELSGQLKRQVTALASHWDSGGANAYQQSQAQWDKLFADARTRLDSLGVGVQKAASQMRDTDLRVSRTFGA</sequence>
<dbReference type="SUPFAM" id="SSF140453">
    <property type="entry name" value="EsxAB dimer-like"/>
    <property type="match status" value="1"/>
</dbReference>
<accession>A0A840F4T5</accession>
<dbReference type="Pfam" id="PF06013">
    <property type="entry name" value="WXG100"/>
    <property type="match status" value="1"/>
</dbReference>
<name>A0A840F4T5_9ACTN</name>
<gene>
    <name evidence="2" type="ORF">BKA16_004196</name>
</gene>
<reference evidence="2 3" key="1">
    <citation type="submission" date="2020-08" db="EMBL/GenBank/DDBJ databases">
        <title>Sequencing the genomes of 1000 actinobacteria strains.</title>
        <authorList>
            <person name="Klenk H.-P."/>
        </authorList>
    </citation>
    <scope>NUCLEOTIDE SEQUENCE [LARGE SCALE GENOMIC DNA]</scope>
    <source>
        <strain evidence="2 3">DSM 45298</strain>
    </source>
</reference>